<organism evidence="1 2">
    <name type="scientific">Limnobacter profundi</name>
    <dbReference type="NCBI Taxonomy" id="2732163"/>
    <lineage>
        <taxon>Bacteria</taxon>
        <taxon>Pseudomonadati</taxon>
        <taxon>Pseudomonadota</taxon>
        <taxon>Betaproteobacteria</taxon>
        <taxon>Burkholderiales</taxon>
        <taxon>Burkholderiaceae</taxon>
        <taxon>Limnobacter</taxon>
    </lineage>
</organism>
<gene>
    <name evidence="1" type="ORF">HKT17_13880</name>
</gene>
<sequence>MTPSDFEALQNDVHAVFSALYLIDVDLLSAEERKQHQQVLAAAYLAFVNAENARYTALSTKAKSELGELAGHVKTMRTQLAELEAPNEQLGVLGKGLDALARLAKLL</sequence>
<dbReference type="RefSeq" id="WP_171100827.1">
    <property type="nucleotide sequence ID" value="NZ_CP053084.1"/>
</dbReference>
<evidence type="ECO:0000313" key="2">
    <source>
        <dbReference type="Proteomes" id="UP000501130"/>
    </source>
</evidence>
<evidence type="ECO:0000313" key="1">
    <source>
        <dbReference type="EMBL" id="QJR30709.1"/>
    </source>
</evidence>
<accession>A0ABX6N8G0</accession>
<keyword evidence="2" id="KW-1185">Reference proteome</keyword>
<name>A0ABX6N8G0_9BURK</name>
<reference evidence="1 2" key="1">
    <citation type="submission" date="2020-05" db="EMBL/GenBank/DDBJ databases">
        <title>Compete genome of Limnobacter sp. SAORIC-580.</title>
        <authorList>
            <person name="Song J."/>
            <person name="Cho J.-C."/>
        </authorList>
    </citation>
    <scope>NUCLEOTIDE SEQUENCE [LARGE SCALE GENOMIC DNA]</scope>
    <source>
        <strain evidence="1 2">SAORIC-580</strain>
    </source>
</reference>
<dbReference type="EMBL" id="CP053084">
    <property type="protein sequence ID" value="QJR30709.1"/>
    <property type="molecule type" value="Genomic_DNA"/>
</dbReference>
<proteinExistence type="predicted"/>
<dbReference type="Proteomes" id="UP000501130">
    <property type="component" value="Chromosome"/>
</dbReference>
<protein>
    <submittedName>
        <fullName evidence="1">Uncharacterized protein</fullName>
    </submittedName>
</protein>